<dbReference type="Proteomes" id="UP000095544">
    <property type="component" value="Unassembled WGS sequence"/>
</dbReference>
<dbReference type="STRING" id="39482.ERS852491_01530"/>
<dbReference type="AlphaFoldDB" id="A0A174D1J2"/>
<sequence length="404" mass="46772">MPFPIYLGWGLLVPVVLSLLFACLSEHAMSTLGYKQKNTVLKRILNYLPAFLLFFFWGMVNIPLPLFYILAYGGKLSRLLRNSRYRSQELFLINLTHLTTMALHMILVGTISLATGIQMNELLQQPSWRIATAGVVLAANSLTAWLIPRWGMILEVLRTQSESEEVRPFMIFLWFCNIFLLLDSVLCIADISWGLLPLFLVGSTLLLEFYLIRFLSHFYRILKVHYLEEEHHHLMERLEEQNRTAAELRSKIVLDSMTGIFTRRYATERIGFLLQEKEPFSLVFIDLDLLKQINDREGHHAGDLYLIRFAKELSSCLRKADVFARVGGDEFIVMLPGCSLEAAEKRMKSIRIHMEEQCRPSFSFSYGIAFVTDNYNGSVEQILHRADQAMYLDKQKRNGSERRE</sequence>
<dbReference type="SUPFAM" id="SSF55073">
    <property type="entry name" value="Nucleotide cyclase"/>
    <property type="match status" value="1"/>
</dbReference>
<reference evidence="3 4" key="1">
    <citation type="submission" date="2015-09" db="EMBL/GenBank/DDBJ databases">
        <authorList>
            <consortium name="Pathogen Informatics"/>
        </authorList>
    </citation>
    <scope>NUCLEOTIDE SEQUENCE [LARGE SCALE GENOMIC DNA]</scope>
    <source>
        <strain evidence="3 4">2789STDY5834876</strain>
    </source>
</reference>
<accession>A0A174D1J2</accession>
<evidence type="ECO:0000313" key="3">
    <source>
        <dbReference type="EMBL" id="CUO19562.1"/>
    </source>
</evidence>
<dbReference type="OrthoDB" id="9804955at2"/>
<dbReference type="Gene3D" id="3.30.70.270">
    <property type="match status" value="1"/>
</dbReference>
<keyword evidence="3" id="KW-0808">Transferase</keyword>
<dbReference type="PANTHER" id="PTHR45138:SF9">
    <property type="entry name" value="DIGUANYLATE CYCLASE DGCM-RELATED"/>
    <property type="match status" value="1"/>
</dbReference>
<dbReference type="RefSeq" id="WP_055152409.1">
    <property type="nucleotide sequence ID" value="NZ_CYZU01000011.1"/>
</dbReference>
<gene>
    <name evidence="3" type="primary">ydaM</name>
    <name evidence="3" type="ORF">ERS852491_01530</name>
</gene>
<keyword evidence="3" id="KW-0548">Nucleotidyltransferase</keyword>
<evidence type="ECO:0000313" key="4">
    <source>
        <dbReference type="Proteomes" id="UP000095544"/>
    </source>
</evidence>
<evidence type="ECO:0000256" key="1">
    <source>
        <dbReference type="SAM" id="Phobius"/>
    </source>
</evidence>
<dbReference type="Pfam" id="PF00990">
    <property type="entry name" value="GGDEF"/>
    <property type="match status" value="1"/>
</dbReference>
<dbReference type="InterPro" id="IPR029787">
    <property type="entry name" value="Nucleotide_cyclase"/>
</dbReference>
<organism evidence="3 4">
    <name type="scientific">Faecalicatena contorta</name>
    <dbReference type="NCBI Taxonomy" id="39482"/>
    <lineage>
        <taxon>Bacteria</taxon>
        <taxon>Bacillati</taxon>
        <taxon>Bacillota</taxon>
        <taxon>Clostridia</taxon>
        <taxon>Lachnospirales</taxon>
        <taxon>Lachnospiraceae</taxon>
        <taxon>Faecalicatena</taxon>
    </lineage>
</organism>
<feature type="transmembrane region" description="Helical" evidence="1">
    <location>
        <begin position="6"/>
        <end position="24"/>
    </location>
</feature>
<dbReference type="InterPro" id="IPR000160">
    <property type="entry name" value="GGDEF_dom"/>
</dbReference>
<keyword evidence="1" id="KW-0812">Transmembrane</keyword>
<dbReference type="EC" id="2.7.7.65" evidence="3"/>
<dbReference type="InterPro" id="IPR043128">
    <property type="entry name" value="Rev_trsase/Diguanyl_cyclase"/>
</dbReference>
<feature type="transmembrane region" description="Helical" evidence="1">
    <location>
        <begin position="45"/>
        <end position="71"/>
    </location>
</feature>
<dbReference type="PANTHER" id="PTHR45138">
    <property type="entry name" value="REGULATORY COMPONENTS OF SENSORY TRANSDUCTION SYSTEM"/>
    <property type="match status" value="1"/>
</dbReference>
<keyword evidence="1" id="KW-1133">Transmembrane helix</keyword>
<feature type="transmembrane region" description="Helical" evidence="1">
    <location>
        <begin position="195"/>
        <end position="215"/>
    </location>
</feature>
<dbReference type="CDD" id="cd01949">
    <property type="entry name" value="GGDEF"/>
    <property type="match status" value="1"/>
</dbReference>
<feature type="transmembrane region" description="Helical" evidence="1">
    <location>
        <begin position="91"/>
        <end position="116"/>
    </location>
</feature>
<dbReference type="PROSITE" id="PS50887">
    <property type="entry name" value="GGDEF"/>
    <property type="match status" value="1"/>
</dbReference>
<name>A0A174D1J2_9FIRM</name>
<dbReference type="EMBL" id="CYZU01000011">
    <property type="protein sequence ID" value="CUO19562.1"/>
    <property type="molecule type" value="Genomic_DNA"/>
</dbReference>
<keyword evidence="1" id="KW-0472">Membrane</keyword>
<evidence type="ECO:0000259" key="2">
    <source>
        <dbReference type="PROSITE" id="PS50887"/>
    </source>
</evidence>
<feature type="domain" description="GGDEF" evidence="2">
    <location>
        <begin position="278"/>
        <end position="404"/>
    </location>
</feature>
<feature type="transmembrane region" description="Helical" evidence="1">
    <location>
        <begin position="128"/>
        <end position="148"/>
    </location>
</feature>
<protein>
    <submittedName>
        <fullName evidence="3">Probable diguanylate cyclase YdaM</fullName>
        <ecNumber evidence="3">2.7.7.65</ecNumber>
    </submittedName>
</protein>
<dbReference type="GO" id="GO:0052621">
    <property type="term" value="F:diguanylate cyclase activity"/>
    <property type="evidence" value="ECO:0007669"/>
    <property type="project" value="UniProtKB-EC"/>
</dbReference>
<dbReference type="SMART" id="SM00267">
    <property type="entry name" value="GGDEF"/>
    <property type="match status" value="1"/>
</dbReference>
<feature type="transmembrane region" description="Helical" evidence="1">
    <location>
        <begin position="168"/>
        <end position="188"/>
    </location>
</feature>
<dbReference type="InterPro" id="IPR050469">
    <property type="entry name" value="Diguanylate_Cyclase"/>
</dbReference>
<proteinExistence type="predicted"/>
<dbReference type="NCBIfam" id="TIGR00254">
    <property type="entry name" value="GGDEF"/>
    <property type="match status" value="1"/>
</dbReference>